<protein>
    <submittedName>
        <fullName evidence="1">Uncharacterized protein</fullName>
    </submittedName>
</protein>
<name>A0AA87YYD5_FICCA</name>
<organism evidence="1 2">
    <name type="scientific">Ficus carica</name>
    <name type="common">Common fig</name>
    <dbReference type="NCBI Taxonomy" id="3494"/>
    <lineage>
        <taxon>Eukaryota</taxon>
        <taxon>Viridiplantae</taxon>
        <taxon>Streptophyta</taxon>
        <taxon>Embryophyta</taxon>
        <taxon>Tracheophyta</taxon>
        <taxon>Spermatophyta</taxon>
        <taxon>Magnoliopsida</taxon>
        <taxon>eudicotyledons</taxon>
        <taxon>Gunneridae</taxon>
        <taxon>Pentapetalae</taxon>
        <taxon>rosids</taxon>
        <taxon>fabids</taxon>
        <taxon>Rosales</taxon>
        <taxon>Moraceae</taxon>
        <taxon>Ficeae</taxon>
        <taxon>Ficus</taxon>
    </lineage>
</organism>
<keyword evidence="2" id="KW-1185">Reference proteome</keyword>
<dbReference type="EMBL" id="BTGU01001618">
    <property type="protein sequence ID" value="GMN26474.1"/>
    <property type="molecule type" value="Genomic_DNA"/>
</dbReference>
<accession>A0AA87YYD5</accession>
<dbReference type="AlphaFoldDB" id="A0AA87YYD5"/>
<proteinExistence type="predicted"/>
<reference evidence="1" key="1">
    <citation type="submission" date="2023-07" db="EMBL/GenBank/DDBJ databases">
        <title>draft genome sequence of fig (Ficus carica).</title>
        <authorList>
            <person name="Takahashi T."/>
            <person name="Nishimura K."/>
        </authorList>
    </citation>
    <scope>NUCLEOTIDE SEQUENCE</scope>
</reference>
<dbReference type="Proteomes" id="UP001187192">
    <property type="component" value="Unassembled WGS sequence"/>
</dbReference>
<gene>
    <name evidence="1" type="ORF">TIFTF001_040861</name>
</gene>
<sequence length="152" mass="17886">MSYHGEHITKGYEVACCCVLAWGGTISDIVDEDSMRDMSSLWYDYVMIHDMSSLWYDYVMMHHQDMSSLWYDDVMMHDRSSSWLYYDASCVKNKIKNEMMKSKHDGKQACPCRTDPRQVGLDYGLSWKWTGRPNHFIVARLVSNLRAIFDTR</sequence>
<comment type="caution">
    <text evidence="1">The sequence shown here is derived from an EMBL/GenBank/DDBJ whole genome shotgun (WGS) entry which is preliminary data.</text>
</comment>
<evidence type="ECO:0000313" key="2">
    <source>
        <dbReference type="Proteomes" id="UP001187192"/>
    </source>
</evidence>
<evidence type="ECO:0000313" key="1">
    <source>
        <dbReference type="EMBL" id="GMN26474.1"/>
    </source>
</evidence>